<keyword evidence="1" id="KW-0732">Signal</keyword>
<feature type="signal peptide" evidence="1">
    <location>
        <begin position="1"/>
        <end position="18"/>
    </location>
</feature>
<dbReference type="Proteomes" id="UP000288669">
    <property type="component" value="Unassembled WGS sequence"/>
</dbReference>
<organism evidence="2 3">
    <name type="scientific">Vagococcus entomophilus</name>
    <dbReference type="NCBI Taxonomy" id="1160095"/>
    <lineage>
        <taxon>Bacteria</taxon>
        <taxon>Bacillati</taxon>
        <taxon>Bacillota</taxon>
        <taxon>Bacilli</taxon>
        <taxon>Lactobacillales</taxon>
        <taxon>Enterococcaceae</taxon>
        <taxon>Vagococcus</taxon>
    </lineage>
</organism>
<proteinExistence type="predicted"/>
<dbReference type="AlphaFoldDB" id="A0A430AFN8"/>
<dbReference type="EMBL" id="NGJZ01000003">
    <property type="protein sequence ID" value="RSU06546.1"/>
    <property type="molecule type" value="Genomic_DNA"/>
</dbReference>
<accession>A0A430AFN8</accession>
<dbReference type="Gene3D" id="2.60.40.3860">
    <property type="match status" value="1"/>
</dbReference>
<evidence type="ECO:0000256" key="1">
    <source>
        <dbReference type="SAM" id="SignalP"/>
    </source>
</evidence>
<evidence type="ECO:0000313" key="2">
    <source>
        <dbReference type="EMBL" id="RSU06546.1"/>
    </source>
</evidence>
<protein>
    <submittedName>
        <fullName evidence="2">Uncharacterized protein</fullName>
    </submittedName>
</protein>
<keyword evidence="3" id="KW-1185">Reference proteome</keyword>
<sequence length="170" mass="19488">MKTGVFFMKKLFLGFAMAMGLLAFSNSTSMKVEASEVQAPMKLATTFNLNTDNEKTISNNSGELTIKKHNNPLVQTRIADDVYDLYYHSFDGKFNCGYRAVIANNMFIDVDQPWNELYGMNVLYQTLGMDSSTKATYFMNVENCWGQNWNQYLVGEIDYFGRLNVQLFHN</sequence>
<name>A0A430AFN8_9ENTE</name>
<gene>
    <name evidence="2" type="ORF">CBF30_09875</name>
</gene>
<comment type="caution">
    <text evidence="2">The sequence shown here is derived from an EMBL/GenBank/DDBJ whole genome shotgun (WGS) entry which is preliminary data.</text>
</comment>
<feature type="chain" id="PRO_5039472038" evidence="1">
    <location>
        <begin position="19"/>
        <end position="170"/>
    </location>
</feature>
<evidence type="ECO:0000313" key="3">
    <source>
        <dbReference type="Proteomes" id="UP000288669"/>
    </source>
</evidence>
<reference evidence="2 3" key="1">
    <citation type="submission" date="2017-05" db="EMBL/GenBank/DDBJ databases">
        <title>Vagococcus spp. assemblies.</title>
        <authorList>
            <person name="Gulvik C.A."/>
        </authorList>
    </citation>
    <scope>NUCLEOTIDE SEQUENCE [LARGE SCALE GENOMIC DNA]</scope>
    <source>
        <strain evidence="2 3">DSM 24756</strain>
    </source>
</reference>